<evidence type="ECO:0000256" key="6">
    <source>
        <dbReference type="ARBA" id="ARBA00023136"/>
    </source>
</evidence>
<evidence type="ECO:0000256" key="2">
    <source>
        <dbReference type="ARBA" id="ARBA00009003"/>
    </source>
</evidence>
<organism evidence="8 9">
    <name type="scientific">Chrysodeixis includens</name>
    <name type="common">Soybean looper</name>
    <name type="synonym">Pseudoplusia includens</name>
    <dbReference type="NCBI Taxonomy" id="689277"/>
    <lineage>
        <taxon>Eukaryota</taxon>
        <taxon>Metazoa</taxon>
        <taxon>Ecdysozoa</taxon>
        <taxon>Arthropoda</taxon>
        <taxon>Hexapoda</taxon>
        <taxon>Insecta</taxon>
        <taxon>Pterygota</taxon>
        <taxon>Neoptera</taxon>
        <taxon>Endopterygota</taxon>
        <taxon>Lepidoptera</taxon>
        <taxon>Glossata</taxon>
        <taxon>Ditrysia</taxon>
        <taxon>Noctuoidea</taxon>
        <taxon>Noctuidae</taxon>
        <taxon>Plusiinae</taxon>
        <taxon>Chrysodeixis</taxon>
    </lineage>
</organism>
<dbReference type="InterPro" id="IPR029044">
    <property type="entry name" value="Nucleotide-diphossugar_trans"/>
</dbReference>
<evidence type="ECO:0000256" key="4">
    <source>
        <dbReference type="ARBA" id="ARBA00022679"/>
    </source>
</evidence>
<protein>
    <recommendedName>
        <fullName evidence="7">Alpha 1,4-glycosyltransferase domain-containing protein</fullName>
    </recommendedName>
</protein>
<proteinExistence type="inferred from homology"/>
<dbReference type="GO" id="GO:0016758">
    <property type="term" value="F:hexosyltransferase activity"/>
    <property type="evidence" value="ECO:0007669"/>
    <property type="project" value="TreeGrafter"/>
</dbReference>
<dbReference type="PANTHER" id="PTHR12042">
    <property type="entry name" value="LACTOSYLCERAMIDE 4-ALPHA-GALACTOSYLTRANSFERASE ALPHA- 1,4-GALACTOSYLTRANSFERASE"/>
    <property type="match status" value="1"/>
</dbReference>
<dbReference type="SUPFAM" id="SSF53448">
    <property type="entry name" value="Nucleotide-diphospho-sugar transferases"/>
    <property type="match status" value="2"/>
</dbReference>
<dbReference type="Pfam" id="PF04488">
    <property type="entry name" value="Gly_transf_sug"/>
    <property type="match status" value="2"/>
</dbReference>
<dbReference type="EMBL" id="LR824013">
    <property type="protein sequence ID" value="CAD0199572.1"/>
    <property type="molecule type" value="Genomic_DNA"/>
</dbReference>
<dbReference type="InterPro" id="IPR007652">
    <property type="entry name" value="A1-4-GlycosylTfrase_dom"/>
</dbReference>
<reference evidence="8" key="1">
    <citation type="submission" date="2021-12" db="EMBL/GenBank/DDBJ databases">
        <authorList>
            <person name="King R."/>
        </authorList>
    </citation>
    <scope>NUCLEOTIDE SEQUENCE</scope>
</reference>
<keyword evidence="9" id="KW-1185">Reference proteome</keyword>
<dbReference type="Gene3D" id="3.90.550.20">
    <property type="match status" value="2"/>
</dbReference>
<dbReference type="Proteomes" id="UP001154114">
    <property type="component" value="Chromosome 10"/>
</dbReference>
<accession>A0A9N8KUT7</accession>
<evidence type="ECO:0000256" key="5">
    <source>
        <dbReference type="ARBA" id="ARBA00023034"/>
    </source>
</evidence>
<sequence length="604" mass="68222">MTATQTYTYPNANYDFTEIQAKHNLHILCHGSLKNDALPSLNVSSFEQGLKTIFFHETSCRGGLSLRQGCCIESAARLHPKWQVFVLFNSPVSSKILKASILWNLLQIPNIKVARIMALEHSKDTILHSTIATQLWRSQHPVEHAADLMRIITLNKYGGVYLDLDQLLVKPLDDLPQNWIAKETYIALGSGAMAFAKDEIGKNLTDAVMREIFNTFNVAGTTHNGPEAFERVMKSVCGNQTVKSSSTCMGISILDPKLFYPVTYRWAHKYFQVSKIKENNYSYAHHLWGMMTKIYNFNDRTPFAGFAKKFCPSLYKVMHKRIRWRYLVSDMSCHYAEYGDALPSAEDESFSPKSNSIYFHETSCRGGLTSRQACSVESAARIHPNREVYVLFSAPVNDYILKRSCLAKLLQFDNIKAARVHIDIYAKGTTVEPILLDLEESKFPVQHASDILRILTLNKFGGIYLDTDMIVVKSLDELPPNWVAKQSDFSLASGILSFAKDEVGRNVTRRILELISQTFNPYDWSVNGPYAVQKAVLHLCMTGNHSENCNGCVLFLLIMNTAKSEMVQEDPGTTEAITSSVFDNSEPEYPGTLPEYVDKLQDFF</sequence>
<evidence type="ECO:0000313" key="9">
    <source>
        <dbReference type="Proteomes" id="UP001154114"/>
    </source>
</evidence>
<keyword evidence="4" id="KW-0808">Transferase</keyword>
<name>A0A9N8KUT7_CHRIL</name>
<keyword evidence="6" id="KW-0472">Membrane</keyword>
<keyword evidence="5" id="KW-0333">Golgi apparatus</keyword>
<feature type="domain" description="Alpha 1,4-glycosyltransferase" evidence="7">
    <location>
        <begin position="200"/>
        <end position="318"/>
    </location>
</feature>
<gene>
    <name evidence="8" type="ORF">CINC_LOCUS1266</name>
</gene>
<dbReference type="InterPro" id="IPR051981">
    <property type="entry name" value="Glycosyltransf_32"/>
</dbReference>
<dbReference type="OrthoDB" id="409543at2759"/>
<evidence type="ECO:0000259" key="7">
    <source>
        <dbReference type="Pfam" id="PF04572"/>
    </source>
</evidence>
<keyword evidence="3" id="KW-0328">Glycosyltransferase</keyword>
<evidence type="ECO:0000256" key="3">
    <source>
        <dbReference type="ARBA" id="ARBA00022676"/>
    </source>
</evidence>
<dbReference type="GO" id="GO:0000139">
    <property type="term" value="C:Golgi membrane"/>
    <property type="evidence" value="ECO:0007669"/>
    <property type="project" value="UniProtKB-SubCell"/>
</dbReference>
<comment type="similarity">
    <text evidence="2">Belongs to the glycosyltransferase 32 family.</text>
</comment>
<dbReference type="GO" id="GO:0006688">
    <property type="term" value="P:glycosphingolipid biosynthetic process"/>
    <property type="evidence" value="ECO:0007669"/>
    <property type="project" value="TreeGrafter"/>
</dbReference>
<dbReference type="AlphaFoldDB" id="A0A9N8KUT7"/>
<dbReference type="Pfam" id="PF04572">
    <property type="entry name" value="Gb3_synth"/>
    <property type="match status" value="1"/>
</dbReference>
<comment type="subcellular location">
    <subcellularLocation>
        <location evidence="1">Golgi apparatus membrane</location>
        <topology evidence="1">Single-pass type II membrane protein</topology>
    </subcellularLocation>
</comment>
<evidence type="ECO:0000313" key="8">
    <source>
        <dbReference type="EMBL" id="CAD0199572.1"/>
    </source>
</evidence>
<dbReference type="InterPro" id="IPR007577">
    <property type="entry name" value="GlycoTrfase_DXD_sugar-bd_CS"/>
</dbReference>
<evidence type="ECO:0000256" key="1">
    <source>
        <dbReference type="ARBA" id="ARBA00004323"/>
    </source>
</evidence>
<dbReference type="PANTHER" id="PTHR12042:SF21">
    <property type="entry name" value="ALPHA1,4-GALACTOSYLTRANSFERASE 1-RELATED"/>
    <property type="match status" value="1"/>
</dbReference>